<evidence type="ECO:0000259" key="1">
    <source>
        <dbReference type="Pfam" id="PF13392"/>
    </source>
</evidence>
<feature type="domain" description="HNH nuclease" evidence="1">
    <location>
        <begin position="34"/>
        <end position="75"/>
    </location>
</feature>
<dbReference type="EMBL" id="JANLCJ010000230">
    <property type="protein sequence ID" value="MCS5736858.1"/>
    <property type="molecule type" value="Genomic_DNA"/>
</dbReference>
<evidence type="ECO:0000313" key="2">
    <source>
        <dbReference type="EMBL" id="MCS5736858.1"/>
    </source>
</evidence>
<keyword evidence="2" id="KW-0540">Nuclease</keyword>
<keyword evidence="2" id="KW-0378">Hydrolase</keyword>
<keyword evidence="3" id="KW-1185">Reference proteome</keyword>
<dbReference type="Pfam" id="PF13392">
    <property type="entry name" value="HNH_3"/>
    <property type="match status" value="1"/>
</dbReference>
<reference evidence="2" key="1">
    <citation type="submission" date="2022-08" db="EMBL/GenBank/DDBJ databases">
        <authorList>
            <person name="Deng Y."/>
            <person name="Han X.-F."/>
            <person name="Zhang Y.-Q."/>
        </authorList>
    </citation>
    <scope>NUCLEOTIDE SEQUENCE</scope>
    <source>
        <strain evidence="2">CPCC 203386</strain>
    </source>
</reference>
<dbReference type="GO" id="GO:0004519">
    <property type="term" value="F:endonuclease activity"/>
    <property type="evidence" value="ECO:0007669"/>
    <property type="project" value="UniProtKB-KW"/>
</dbReference>
<dbReference type="SUPFAM" id="SSF54060">
    <property type="entry name" value="His-Me finger endonucleases"/>
    <property type="match status" value="1"/>
</dbReference>
<dbReference type="Proteomes" id="UP001165586">
    <property type="component" value="Unassembled WGS sequence"/>
</dbReference>
<dbReference type="InterPro" id="IPR016177">
    <property type="entry name" value="DNA-bd_dom_sf"/>
</dbReference>
<dbReference type="InterPro" id="IPR003615">
    <property type="entry name" value="HNH_nuc"/>
</dbReference>
<accession>A0ABT2HA63</accession>
<keyword evidence="2" id="KW-0255">Endonuclease</keyword>
<gene>
    <name evidence="2" type="ORF">N1032_24305</name>
</gene>
<sequence length="148" mass="17064">WLITPVGFIEIGDTAGYIRSDGYIGIGVDGDEHLAHHLAFLYMTGSIPEFVDHANHIRHDNRWVNLRECSLQENNHNRGMDSRNTSGIKGVSWNKHAKKWSAYVNLNKKRHFVGYFTDIKDAEENVMRVRRELHGSFSHDGNEDIKYV</sequence>
<name>A0ABT2HA63_9MICO</name>
<protein>
    <submittedName>
        <fullName evidence="2">HNH endonuclease</fullName>
    </submittedName>
</protein>
<dbReference type="SUPFAM" id="SSF54171">
    <property type="entry name" value="DNA-binding domain"/>
    <property type="match status" value="1"/>
</dbReference>
<organism evidence="2 3">
    <name type="scientific">Herbiconiux daphne</name>
    <dbReference type="NCBI Taxonomy" id="2970914"/>
    <lineage>
        <taxon>Bacteria</taxon>
        <taxon>Bacillati</taxon>
        <taxon>Actinomycetota</taxon>
        <taxon>Actinomycetes</taxon>
        <taxon>Micrococcales</taxon>
        <taxon>Microbacteriaceae</taxon>
        <taxon>Herbiconiux</taxon>
    </lineage>
</organism>
<dbReference type="RefSeq" id="WP_259543055.1">
    <property type="nucleotide sequence ID" value="NZ_JANLCJ010000230.1"/>
</dbReference>
<evidence type="ECO:0000313" key="3">
    <source>
        <dbReference type="Proteomes" id="UP001165586"/>
    </source>
</evidence>
<dbReference type="Gene3D" id="3.90.75.20">
    <property type="match status" value="1"/>
</dbReference>
<comment type="caution">
    <text evidence="2">The sequence shown here is derived from an EMBL/GenBank/DDBJ whole genome shotgun (WGS) entry which is preliminary data.</text>
</comment>
<proteinExistence type="predicted"/>
<dbReference type="InterPro" id="IPR044925">
    <property type="entry name" value="His-Me_finger_sf"/>
</dbReference>
<dbReference type="Gene3D" id="1.20.5.2050">
    <property type="match status" value="1"/>
</dbReference>
<feature type="non-terminal residue" evidence="2">
    <location>
        <position position="1"/>
    </location>
</feature>